<comment type="caution">
    <text evidence="3">The sequence shown here is derived from an EMBL/GenBank/DDBJ whole genome shotgun (WGS) entry which is preliminary data.</text>
</comment>
<evidence type="ECO:0000256" key="2">
    <source>
        <dbReference type="SAM" id="SignalP"/>
    </source>
</evidence>
<dbReference type="RefSeq" id="WP_228709509.1">
    <property type="nucleotide sequence ID" value="NZ_UWVH01000001.1"/>
</dbReference>
<feature type="signal peptide" evidence="2">
    <location>
        <begin position="1"/>
        <end position="25"/>
    </location>
</feature>
<dbReference type="Proteomes" id="UP000269921">
    <property type="component" value="Unassembled WGS sequence"/>
</dbReference>
<organism evidence="3 4">
    <name type="scientific">Klebsiella pneumoniae</name>
    <dbReference type="NCBI Taxonomy" id="573"/>
    <lineage>
        <taxon>Bacteria</taxon>
        <taxon>Pseudomonadati</taxon>
        <taxon>Pseudomonadota</taxon>
        <taxon>Gammaproteobacteria</taxon>
        <taxon>Enterobacterales</taxon>
        <taxon>Enterobacteriaceae</taxon>
        <taxon>Klebsiella/Raoultella group</taxon>
        <taxon>Klebsiella</taxon>
        <taxon>Klebsiella pneumoniae complex</taxon>
    </lineage>
</organism>
<proteinExistence type="predicted"/>
<gene>
    <name evidence="3" type="ORF">BANRA_04531</name>
</gene>
<feature type="transmembrane region" description="Helical" evidence="1">
    <location>
        <begin position="171"/>
        <end position="193"/>
    </location>
</feature>
<name>A0ABD7UNA4_KLEPN</name>
<evidence type="ECO:0000256" key="1">
    <source>
        <dbReference type="SAM" id="Phobius"/>
    </source>
</evidence>
<reference evidence="3 4" key="1">
    <citation type="submission" date="2018-10" db="EMBL/GenBank/DDBJ databases">
        <authorList>
            <person name="Noll B N."/>
        </authorList>
    </citation>
    <scope>NUCLEOTIDE SEQUENCE [LARGE SCALE GENOMIC DNA]</scope>
    <source>
        <strain evidence="3">Kpneu006</strain>
    </source>
</reference>
<protein>
    <submittedName>
        <fullName evidence="3">Uncharacterized protein</fullName>
    </submittedName>
</protein>
<keyword evidence="1" id="KW-0812">Transmembrane</keyword>
<evidence type="ECO:0000313" key="4">
    <source>
        <dbReference type="Proteomes" id="UP000269921"/>
    </source>
</evidence>
<sequence>MRIFIKYSFMSLLFLEAASLQICYASDNSVSSVNSDTNSMTFSEIFSRQEQQRVDEEYRGDYRNYKNKQNNLPDSQRSKVFSSNEYWLVNKEQDLWLGLFDGKNIKVPANYYKDIPNGGYHQQRILRVKRKGKISQFLLQRETNNYPSKCLSVINNIVLTLHYIHIFTLDVLVLVLNLTQPAIAYYMIFYYMIKYMMR</sequence>
<keyword evidence="1" id="KW-0472">Membrane</keyword>
<feature type="chain" id="PRO_5044772196" evidence="2">
    <location>
        <begin position="26"/>
        <end position="198"/>
    </location>
</feature>
<keyword evidence="2" id="KW-0732">Signal</keyword>
<keyword evidence="1" id="KW-1133">Transmembrane helix</keyword>
<dbReference type="EMBL" id="UWVH01000001">
    <property type="protein sequence ID" value="VCV80451.1"/>
    <property type="molecule type" value="Genomic_DNA"/>
</dbReference>
<evidence type="ECO:0000313" key="3">
    <source>
        <dbReference type="EMBL" id="VCV80451.1"/>
    </source>
</evidence>
<dbReference type="AlphaFoldDB" id="A0ABD7UNA4"/>
<accession>A0ABD7UNA4</accession>